<dbReference type="EMBL" id="CP007806">
    <property type="protein sequence ID" value="AIG26944.1"/>
    <property type="molecule type" value="Genomic_DNA"/>
</dbReference>
<dbReference type="AlphaFoldDB" id="A0A075R527"/>
<evidence type="ECO:0000313" key="3">
    <source>
        <dbReference type="Proteomes" id="UP000005850"/>
    </source>
</evidence>
<dbReference type="HOGENOM" id="CLU_116318_1_0_9"/>
<dbReference type="InterPro" id="IPR000182">
    <property type="entry name" value="GNAT_dom"/>
</dbReference>
<sequence length="148" mass="17195">MILREALVSEAEELSQLALDSKATWDYDEAFILACKEDLTINQAYIEKNHVYVLEKEGRVIGFFSFVRKKLDSLDFLYMHRDYKGQGYGSILWSFVKEKAIELGIDKFTIDSDPHAKGFYLKMGARQIGEIPSTVWKDRMLPLLQYEL</sequence>
<feature type="domain" description="N-acetyltransferase" evidence="1">
    <location>
        <begin position="1"/>
        <end position="142"/>
    </location>
</feature>
<dbReference type="GO" id="GO:0016747">
    <property type="term" value="F:acyltransferase activity, transferring groups other than amino-acyl groups"/>
    <property type="evidence" value="ECO:0007669"/>
    <property type="project" value="InterPro"/>
</dbReference>
<dbReference type="RefSeq" id="WP_003336236.1">
    <property type="nucleotide sequence ID" value="NZ_CP007806.1"/>
</dbReference>
<gene>
    <name evidence="2" type="ORF">BRLA_c026250</name>
</gene>
<dbReference type="STRING" id="1042163.BRLA_c026250"/>
<dbReference type="Pfam" id="PF13673">
    <property type="entry name" value="Acetyltransf_10"/>
    <property type="match status" value="1"/>
</dbReference>
<evidence type="ECO:0000313" key="2">
    <source>
        <dbReference type="EMBL" id="AIG26944.1"/>
    </source>
</evidence>
<dbReference type="KEGG" id="blr:BRLA_c026250"/>
<dbReference type="Gene3D" id="3.40.630.30">
    <property type="match status" value="1"/>
</dbReference>
<evidence type="ECO:0000259" key="1">
    <source>
        <dbReference type="PROSITE" id="PS51186"/>
    </source>
</evidence>
<keyword evidence="3" id="KW-1185">Reference proteome</keyword>
<reference evidence="2 3" key="1">
    <citation type="journal article" date="2011" name="J. Bacteriol.">
        <title>Genome sequence of Brevibacillus laterosporus LMG 15441, a pathogen of invertebrates.</title>
        <authorList>
            <person name="Djukic M."/>
            <person name="Poehlein A."/>
            <person name="Thurmer A."/>
            <person name="Daniel R."/>
        </authorList>
    </citation>
    <scope>NUCLEOTIDE SEQUENCE [LARGE SCALE GENOMIC DNA]</scope>
    <source>
        <strain evidence="2 3">LMG 15441</strain>
    </source>
</reference>
<keyword evidence="2" id="KW-0808">Transferase</keyword>
<dbReference type="CDD" id="cd04301">
    <property type="entry name" value="NAT_SF"/>
    <property type="match status" value="1"/>
</dbReference>
<protein>
    <submittedName>
        <fullName evidence="2">Acetyltransferase (GNAT) domain protein</fullName>
    </submittedName>
</protein>
<dbReference type="InterPro" id="IPR016181">
    <property type="entry name" value="Acyl_CoA_acyltransferase"/>
</dbReference>
<organism evidence="2 3">
    <name type="scientific">Brevibacillus laterosporus LMG 15441</name>
    <dbReference type="NCBI Taxonomy" id="1042163"/>
    <lineage>
        <taxon>Bacteria</taxon>
        <taxon>Bacillati</taxon>
        <taxon>Bacillota</taxon>
        <taxon>Bacilli</taxon>
        <taxon>Bacillales</taxon>
        <taxon>Paenibacillaceae</taxon>
        <taxon>Brevibacillus</taxon>
    </lineage>
</organism>
<name>A0A075R527_BRELA</name>
<dbReference type="Proteomes" id="UP000005850">
    <property type="component" value="Chromosome"/>
</dbReference>
<dbReference type="eggNOG" id="COG0454">
    <property type="taxonomic scope" value="Bacteria"/>
</dbReference>
<dbReference type="PROSITE" id="PS51186">
    <property type="entry name" value="GNAT"/>
    <property type="match status" value="1"/>
</dbReference>
<proteinExistence type="predicted"/>
<dbReference type="SUPFAM" id="SSF55729">
    <property type="entry name" value="Acyl-CoA N-acyltransferases (Nat)"/>
    <property type="match status" value="1"/>
</dbReference>
<accession>A0A075R527</accession>